<reference evidence="1" key="3">
    <citation type="submission" date="2020-02" db="EMBL/GenBank/DDBJ databases">
        <authorList>
            <person name="Sarangi A.N."/>
            <person name="Ghosh S."/>
            <person name="Mukherjee M."/>
            <person name="Tripathy S."/>
        </authorList>
    </citation>
    <scope>NUCLEOTIDE SEQUENCE</scope>
    <source>
        <strain evidence="1">BDU141951</strain>
    </source>
</reference>
<dbReference type="InterPro" id="IPR005240">
    <property type="entry name" value="DUF389"/>
</dbReference>
<proteinExistence type="predicted"/>
<reference evidence="1" key="2">
    <citation type="journal article" date="2015" name="Genome Announc.">
        <title>Draft Genome Sequence of Filamentous Marine Cyanobacterium Lyngbya confervoides Strain BDU141951.</title>
        <authorList>
            <person name="Chandrababunaidu M.M."/>
            <person name="Sen D."/>
            <person name="Tripathy S."/>
        </authorList>
    </citation>
    <scope>NUCLEOTIDE SEQUENCE</scope>
    <source>
        <strain evidence="1">BDU141951</strain>
    </source>
</reference>
<sequence>MSLRLIEVFLPDDCTQQVETLLADQTIINTWYEPRFQDQVWVRILVQTQDAETIVDQFFDQFHDIEGFRLLLLVVEASLPNSDQEDREVTELPSKSELKTDLNPQLARINREEIYDRVAQSANLSWVQLAMVILSTLIAAIGILRDSQAVVIGAMVIAPLLKPNMGLAVATTLGDRQLALRTIGAGTLGILLSLVLSIGIGNFADVALTSTEITSRLRVGWPDGILALASGIAGAIALTTEERSSLVGVMVSVALLPPLVVLGLMVGAGYWSEALGAGLLTITNLICLNLAAVTTFWVQDLRPRQQHDVPEAKRVTQFAYSIWLLLLVGLIGTVIVVRMYGLHQTA</sequence>
<organism evidence="1">
    <name type="scientific">Lyngbya confervoides BDU141951</name>
    <dbReference type="NCBI Taxonomy" id="1574623"/>
    <lineage>
        <taxon>Bacteria</taxon>
        <taxon>Bacillati</taxon>
        <taxon>Cyanobacteriota</taxon>
        <taxon>Cyanophyceae</taxon>
        <taxon>Oscillatoriophycideae</taxon>
        <taxon>Oscillatoriales</taxon>
        <taxon>Microcoleaceae</taxon>
        <taxon>Lyngbya</taxon>
    </lineage>
</organism>
<dbReference type="EMBL" id="JTHE02000003">
    <property type="protein sequence ID" value="NEV68647.1"/>
    <property type="molecule type" value="Genomic_DNA"/>
</dbReference>
<dbReference type="NCBIfam" id="TIGR00341">
    <property type="entry name" value="TIGR00341 family protein"/>
    <property type="match status" value="1"/>
</dbReference>
<comment type="caution">
    <text evidence="1">The sequence shown here is derived from an EMBL/GenBank/DDBJ whole genome shotgun (WGS) entry which is preliminary data.</text>
</comment>
<dbReference type="PANTHER" id="PTHR20992:SF9">
    <property type="entry name" value="AT15442P-RELATED"/>
    <property type="match status" value="1"/>
</dbReference>
<accession>A0A0C1YI10</accession>
<name>A0A0C1YI10_9CYAN</name>
<dbReference type="PANTHER" id="PTHR20992">
    <property type="entry name" value="AT15442P-RELATED"/>
    <property type="match status" value="1"/>
</dbReference>
<dbReference type="Pfam" id="PF04087">
    <property type="entry name" value="DUF389"/>
    <property type="match status" value="1"/>
</dbReference>
<gene>
    <name evidence="1" type="ORF">QQ91_016155</name>
</gene>
<dbReference type="AlphaFoldDB" id="A0A0C1YI10"/>
<reference evidence="1" key="1">
    <citation type="submission" date="2014-11" db="EMBL/GenBank/DDBJ databases">
        <authorList>
            <person name="Malar M.C."/>
            <person name="Sen D."/>
            <person name="Tripathy S."/>
        </authorList>
    </citation>
    <scope>NUCLEOTIDE SEQUENCE</scope>
    <source>
        <strain evidence="1">BDU141951</strain>
    </source>
</reference>
<evidence type="ECO:0000313" key="1">
    <source>
        <dbReference type="EMBL" id="NEV68647.1"/>
    </source>
</evidence>
<protein>
    <submittedName>
        <fullName evidence="1">TIGR00341 family protein</fullName>
    </submittedName>
</protein>